<dbReference type="AlphaFoldDB" id="A0A9N9JV96"/>
<comment type="caution">
    <text evidence="2">The sequence shown here is derived from an EMBL/GenBank/DDBJ whole genome shotgun (WGS) entry which is preliminary data.</text>
</comment>
<feature type="non-terminal residue" evidence="2">
    <location>
        <position position="69"/>
    </location>
</feature>
<organism evidence="2 3">
    <name type="scientific">Dentiscutata erythropus</name>
    <dbReference type="NCBI Taxonomy" id="1348616"/>
    <lineage>
        <taxon>Eukaryota</taxon>
        <taxon>Fungi</taxon>
        <taxon>Fungi incertae sedis</taxon>
        <taxon>Mucoromycota</taxon>
        <taxon>Glomeromycotina</taxon>
        <taxon>Glomeromycetes</taxon>
        <taxon>Diversisporales</taxon>
        <taxon>Gigasporaceae</taxon>
        <taxon>Dentiscutata</taxon>
    </lineage>
</organism>
<dbReference type="PROSITE" id="PS00107">
    <property type="entry name" value="PROTEIN_KINASE_ATP"/>
    <property type="match status" value="1"/>
</dbReference>
<sequence length="69" mass="7930">IITVQKAIDDNKFKHVSFNDFGEKTRIGRGGFGYVYTTTCTVFSEVVALKEIFFDIEDNEACIKRFLNE</sequence>
<dbReference type="Proteomes" id="UP000789405">
    <property type="component" value="Unassembled WGS sequence"/>
</dbReference>
<feature type="non-terminal residue" evidence="2">
    <location>
        <position position="1"/>
    </location>
</feature>
<evidence type="ECO:0000313" key="3">
    <source>
        <dbReference type="Proteomes" id="UP000789405"/>
    </source>
</evidence>
<proteinExistence type="predicted"/>
<gene>
    <name evidence="2" type="ORF">DERYTH_LOCUS22978</name>
</gene>
<evidence type="ECO:0000256" key="1">
    <source>
        <dbReference type="PROSITE-ProRule" id="PRU10141"/>
    </source>
</evidence>
<dbReference type="Gene3D" id="3.30.200.20">
    <property type="entry name" value="Phosphorylase Kinase, domain 1"/>
    <property type="match status" value="1"/>
</dbReference>
<dbReference type="EMBL" id="CAJVPY010033428">
    <property type="protein sequence ID" value="CAG8798948.1"/>
    <property type="molecule type" value="Genomic_DNA"/>
</dbReference>
<feature type="binding site" evidence="1">
    <location>
        <position position="50"/>
    </location>
    <ligand>
        <name>ATP</name>
        <dbReference type="ChEBI" id="CHEBI:30616"/>
    </ligand>
</feature>
<keyword evidence="1" id="KW-0547">Nucleotide-binding</keyword>
<dbReference type="SUPFAM" id="SSF56112">
    <property type="entry name" value="Protein kinase-like (PK-like)"/>
    <property type="match status" value="1"/>
</dbReference>
<reference evidence="2" key="1">
    <citation type="submission" date="2021-06" db="EMBL/GenBank/DDBJ databases">
        <authorList>
            <person name="Kallberg Y."/>
            <person name="Tangrot J."/>
            <person name="Rosling A."/>
        </authorList>
    </citation>
    <scope>NUCLEOTIDE SEQUENCE</scope>
    <source>
        <strain evidence="2">MA453B</strain>
    </source>
</reference>
<keyword evidence="3" id="KW-1185">Reference proteome</keyword>
<accession>A0A9N9JV96</accession>
<dbReference type="InterPro" id="IPR017441">
    <property type="entry name" value="Protein_kinase_ATP_BS"/>
</dbReference>
<dbReference type="InterPro" id="IPR011009">
    <property type="entry name" value="Kinase-like_dom_sf"/>
</dbReference>
<evidence type="ECO:0000313" key="2">
    <source>
        <dbReference type="EMBL" id="CAG8798948.1"/>
    </source>
</evidence>
<dbReference type="OrthoDB" id="6718656at2759"/>
<protein>
    <submittedName>
        <fullName evidence="2">2017_t:CDS:1</fullName>
    </submittedName>
</protein>
<keyword evidence="1" id="KW-0067">ATP-binding</keyword>
<dbReference type="GO" id="GO:0005524">
    <property type="term" value="F:ATP binding"/>
    <property type="evidence" value="ECO:0007669"/>
    <property type="project" value="UniProtKB-UniRule"/>
</dbReference>
<name>A0A9N9JV96_9GLOM</name>